<evidence type="ECO:0000256" key="4">
    <source>
        <dbReference type="ARBA" id="ARBA00022737"/>
    </source>
</evidence>
<dbReference type="GO" id="GO:0032040">
    <property type="term" value="C:small-subunit processome"/>
    <property type="evidence" value="ECO:0007669"/>
    <property type="project" value="TreeGrafter"/>
</dbReference>
<reference evidence="9 10" key="1">
    <citation type="journal article" date="2017" name="Curr. Biol.">
        <title>Genome architecture and evolution of a unichromosomal asexual nematode.</title>
        <authorList>
            <person name="Fradin H."/>
            <person name="Zegar C."/>
            <person name="Gutwein M."/>
            <person name="Lucas J."/>
            <person name="Kovtun M."/>
            <person name="Corcoran D."/>
            <person name="Baugh L.R."/>
            <person name="Kiontke K."/>
            <person name="Gunsalus K."/>
            <person name="Fitch D.H."/>
            <person name="Piano F."/>
        </authorList>
    </citation>
    <scope>NUCLEOTIDE SEQUENCE [LARGE SCALE GENOMIC DNA]</scope>
    <source>
        <strain evidence="9">PF1309</strain>
    </source>
</reference>
<evidence type="ECO:0000256" key="3">
    <source>
        <dbReference type="ARBA" id="ARBA00022552"/>
    </source>
</evidence>
<dbReference type="InterPro" id="IPR003107">
    <property type="entry name" value="HAT"/>
</dbReference>
<gene>
    <name evidence="9" type="ORF">WR25_06898</name>
</gene>
<dbReference type="Pfam" id="PF08640">
    <property type="entry name" value="U3_assoc_6"/>
    <property type="match status" value="1"/>
</dbReference>
<evidence type="ECO:0000313" key="9">
    <source>
        <dbReference type="EMBL" id="PAV80893.1"/>
    </source>
</evidence>
<protein>
    <recommendedName>
        <fullName evidence="11">U3 small nucleolar RNA-associated protein 6 homolog</fullName>
    </recommendedName>
</protein>
<dbReference type="Pfam" id="PF24892">
    <property type="entry name" value="UTP6_C"/>
    <property type="match status" value="1"/>
</dbReference>
<name>A0A2A2L427_9BILA</name>
<dbReference type="GO" id="GO:0000462">
    <property type="term" value="P:maturation of SSU-rRNA from tricistronic rRNA transcript (SSU-rRNA, 5.8S rRNA, LSU-rRNA)"/>
    <property type="evidence" value="ECO:0007669"/>
    <property type="project" value="InterPro"/>
</dbReference>
<evidence type="ECO:0000313" key="10">
    <source>
        <dbReference type="Proteomes" id="UP000218231"/>
    </source>
</evidence>
<dbReference type="InterPro" id="IPR055347">
    <property type="entry name" value="UTP6_N"/>
</dbReference>
<dbReference type="Gene3D" id="1.25.40.10">
    <property type="entry name" value="Tetratricopeptide repeat domain"/>
    <property type="match status" value="1"/>
</dbReference>
<evidence type="ECO:0000256" key="1">
    <source>
        <dbReference type="ARBA" id="ARBA00004604"/>
    </source>
</evidence>
<evidence type="ECO:0000256" key="2">
    <source>
        <dbReference type="ARBA" id="ARBA00010734"/>
    </source>
</evidence>
<comment type="subcellular location">
    <subcellularLocation>
        <location evidence="1">Nucleus</location>
        <location evidence="1">Nucleolus</location>
    </subcellularLocation>
</comment>
<dbReference type="InterPro" id="IPR011990">
    <property type="entry name" value="TPR-like_helical_dom_sf"/>
</dbReference>
<dbReference type="AlphaFoldDB" id="A0A2A2L427"/>
<evidence type="ECO:0000259" key="8">
    <source>
        <dbReference type="Pfam" id="PF24892"/>
    </source>
</evidence>
<comment type="caution">
    <text evidence="9">The sequence shown here is derived from an EMBL/GenBank/DDBJ whole genome shotgun (WGS) entry which is preliminary data.</text>
</comment>
<dbReference type="EMBL" id="LIAE01007222">
    <property type="protein sequence ID" value="PAV80893.1"/>
    <property type="molecule type" value="Genomic_DNA"/>
</dbReference>
<evidence type="ECO:0000256" key="5">
    <source>
        <dbReference type="ARBA" id="ARBA00023242"/>
    </source>
</evidence>
<dbReference type="SMART" id="SM00386">
    <property type="entry name" value="HAT"/>
    <property type="match status" value="5"/>
</dbReference>
<keyword evidence="10" id="KW-1185">Reference proteome</keyword>
<feature type="domain" description="U3 small nucleolar RNA-associated protein 6 N-terminal" evidence="7">
    <location>
        <begin position="9"/>
        <end position="81"/>
    </location>
</feature>
<evidence type="ECO:0000259" key="7">
    <source>
        <dbReference type="Pfam" id="PF08640"/>
    </source>
</evidence>
<evidence type="ECO:0000256" key="6">
    <source>
        <dbReference type="SAM" id="Coils"/>
    </source>
</evidence>
<proteinExistence type="inferred from homology"/>
<dbReference type="InterPro" id="IPR056907">
    <property type="entry name" value="UTP6_C"/>
</dbReference>
<dbReference type="GO" id="GO:0034388">
    <property type="term" value="C:Pwp2p-containing subcomplex of 90S preribosome"/>
    <property type="evidence" value="ECO:0007669"/>
    <property type="project" value="TreeGrafter"/>
</dbReference>
<dbReference type="STRING" id="2018661.A0A2A2L427"/>
<keyword evidence="3" id="KW-0698">rRNA processing</keyword>
<dbReference type="Proteomes" id="UP000218231">
    <property type="component" value="Unassembled WGS sequence"/>
</dbReference>
<dbReference type="PANTHER" id="PTHR23271:SF1">
    <property type="entry name" value="U3 SMALL NUCLEOLAR RNA-ASSOCIATED PROTEIN 6 HOMOLOG"/>
    <property type="match status" value="1"/>
</dbReference>
<dbReference type="GO" id="GO:0030515">
    <property type="term" value="F:snoRNA binding"/>
    <property type="evidence" value="ECO:0007669"/>
    <property type="project" value="InterPro"/>
</dbReference>
<dbReference type="InterPro" id="IPR013949">
    <property type="entry name" value="Utp6"/>
</dbReference>
<accession>A0A2A2L427</accession>
<sequence length="573" mass="67050">MGEFVEQNLERLLPVFEQIQNVQLFDSKEVNRLVKQCRRYEYRLQKQEKTFDDFMVYVNFLQDALTLLRVRRNRNQYFHKHKFIEKPLKEKTASLLRRSLSKAYTKAIQLHPRDILLRCEAAEWELESNSSAENARTILQLAIRAYPADFRLYVSFFKVEIRFVDKILKRRKLLQEKKNEKKNKDADEDEAPQSSFDVDVEDAVLQLKICDAIVRQGLSAVDEEGRGKLLLEMWKDCSLFLHLSHASELLKSLEEKLNELDNEYTQLMEIEKAAREKKGIYDAYDEALTKLNTEKMLRLYLDFCAGKIKDGDMFAAHKKNGLICTLIEKGWASSADIPYVEDAIRNAENREEKSRLLEKILTIDQTSAALWTQYIECLMEKGDQEQNVLKTINKAIEAVPAESSFPLWELALDFTIGQKQPGNVDKLFYRIFDLGIHVDKFKAIRVKYLQALVDEKQLTKAEMRRMIRELQARRPNGIEFCRAVTESEVSEKDENVKLVKSTWEMAINEEGGQSAQMWIEYIKYLVRRHPEQISAIHQRAMLALENEHCDEFLEKWTAFQQNEAAKSMTLENS</sequence>
<feature type="domain" description="U3 small nucleolar RNA-associated protein 6 homolog C-terminal" evidence="8">
    <location>
        <begin position="366"/>
        <end position="543"/>
    </location>
</feature>
<keyword evidence="5" id="KW-0539">Nucleus</keyword>
<evidence type="ECO:0008006" key="11">
    <source>
        <dbReference type="Google" id="ProtNLM"/>
    </source>
</evidence>
<keyword evidence="4" id="KW-0677">Repeat</keyword>
<feature type="coiled-coil region" evidence="6">
    <location>
        <begin position="243"/>
        <end position="277"/>
    </location>
</feature>
<dbReference type="OrthoDB" id="28112at2759"/>
<keyword evidence="6" id="KW-0175">Coiled coil</keyword>
<comment type="similarity">
    <text evidence="2">Belongs to the UTP6 family.</text>
</comment>
<dbReference type="PANTHER" id="PTHR23271">
    <property type="entry name" value="HEPATOCELLULAR CARCINOMA-ASSOCIATED ANTIGEN 66"/>
    <property type="match status" value="1"/>
</dbReference>
<organism evidence="9 10">
    <name type="scientific">Diploscapter pachys</name>
    <dbReference type="NCBI Taxonomy" id="2018661"/>
    <lineage>
        <taxon>Eukaryota</taxon>
        <taxon>Metazoa</taxon>
        <taxon>Ecdysozoa</taxon>
        <taxon>Nematoda</taxon>
        <taxon>Chromadorea</taxon>
        <taxon>Rhabditida</taxon>
        <taxon>Rhabditina</taxon>
        <taxon>Rhabditomorpha</taxon>
        <taxon>Rhabditoidea</taxon>
        <taxon>Rhabditidae</taxon>
        <taxon>Diploscapter</taxon>
    </lineage>
</organism>